<feature type="coiled-coil region" evidence="13">
    <location>
        <begin position="272"/>
        <end position="299"/>
    </location>
</feature>
<evidence type="ECO:0000256" key="5">
    <source>
        <dbReference type="ARBA" id="ARBA00022679"/>
    </source>
</evidence>
<dbReference type="SUPFAM" id="SSF55874">
    <property type="entry name" value="ATPase domain of HSP90 chaperone/DNA topoisomerase II/histidine kinase"/>
    <property type="match status" value="1"/>
</dbReference>
<evidence type="ECO:0000256" key="11">
    <source>
        <dbReference type="ARBA" id="ARBA00023012"/>
    </source>
</evidence>
<reference evidence="17 18" key="1">
    <citation type="submission" date="2019-03" db="EMBL/GenBank/DDBJ databases">
        <title>Luteimonas zhaokaii sp.nov., isolated from the rectal contents of Plateau pika in Yushu, Qinghai Province, China.</title>
        <authorList>
            <person name="Zhang G."/>
        </authorList>
    </citation>
    <scope>NUCLEOTIDE SEQUENCE [LARGE SCALE GENOMIC DNA]</scope>
    <source>
        <strain evidence="17 18">THG-MD21</strain>
    </source>
</reference>
<evidence type="ECO:0000256" key="8">
    <source>
        <dbReference type="ARBA" id="ARBA00022777"/>
    </source>
</evidence>
<evidence type="ECO:0000256" key="2">
    <source>
        <dbReference type="ARBA" id="ARBA00004141"/>
    </source>
</evidence>
<evidence type="ECO:0000256" key="4">
    <source>
        <dbReference type="ARBA" id="ARBA00022553"/>
    </source>
</evidence>
<dbReference type="InterPro" id="IPR005467">
    <property type="entry name" value="His_kinase_dom"/>
</dbReference>
<dbReference type="GO" id="GO:0000155">
    <property type="term" value="F:phosphorelay sensor kinase activity"/>
    <property type="evidence" value="ECO:0007669"/>
    <property type="project" value="InterPro"/>
</dbReference>
<dbReference type="Proteomes" id="UP000295543">
    <property type="component" value="Unassembled WGS sequence"/>
</dbReference>
<dbReference type="OrthoDB" id="9804645at2"/>
<evidence type="ECO:0000259" key="15">
    <source>
        <dbReference type="PROSITE" id="PS50109"/>
    </source>
</evidence>
<dbReference type="PROSITE" id="PS50885">
    <property type="entry name" value="HAMP"/>
    <property type="match status" value="1"/>
</dbReference>
<sequence length="456" mass="48370">MLVGLIGVMTLVMIVAGAFSYRAGLQEAGEMFDAKLAHSSRVLMSLVDEPLGDVAVHADGAPIVVAVWQGSADGVGEALAFPTGHAYETKLAFQARDAGGRLLLRSDSGPDVPLAPLVAGYADVVIDGAHWRTFTLRSPRGRWYQSGELSDIRMELAEDIAEGTLLPLLVAIPLMALFVWLLVGWSLRGLARVSDEVEARAADRLAPLQPGRVPREVQGLVVAINALLARLDAAFQRERRFTADAAHELRTPIAALKVHADNQRTARDAAERDAAQVLLDAAVQRIERLVEQLLALSRVEPGANVKAAQRVDLHALAATHVAERRALDAARGLDIALAGDAQLVLGDEAALDALVGNLVDNACRYAPDAGRVRVSILRGDTGVHLVVEDDGPGIPEDARARVFDRFHRELGTGVVGSGLGLSIVRQVLDLHGGSIVLDASPTLGGLRATVLLPAVD</sequence>
<evidence type="ECO:0000259" key="16">
    <source>
        <dbReference type="PROSITE" id="PS50885"/>
    </source>
</evidence>
<evidence type="ECO:0000256" key="3">
    <source>
        <dbReference type="ARBA" id="ARBA00012438"/>
    </source>
</evidence>
<evidence type="ECO:0000256" key="10">
    <source>
        <dbReference type="ARBA" id="ARBA00022989"/>
    </source>
</evidence>
<evidence type="ECO:0000256" key="1">
    <source>
        <dbReference type="ARBA" id="ARBA00000085"/>
    </source>
</evidence>
<name>A0A4R5U682_9GAMM</name>
<keyword evidence="5" id="KW-0808">Transferase</keyword>
<dbReference type="RefSeq" id="WP_133394554.1">
    <property type="nucleotide sequence ID" value="NZ_SMTG01000006.1"/>
</dbReference>
<keyword evidence="8 17" id="KW-0418">Kinase</keyword>
<evidence type="ECO:0000256" key="7">
    <source>
        <dbReference type="ARBA" id="ARBA00022741"/>
    </source>
</evidence>
<keyword evidence="18" id="KW-1185">Reference proteome</keyword>
<gene>
    <name evidence="17" type="ORF">E2F49_14220</name>
</gene>
<dbReference type="PANTHER" id="PTHR45436:SF14">
    <property type="entry name" value="SENSOR PROTEIN QSEC"/>
    <property type="match status" value="1"/>
</dbReference>
<dbReference type="SMART" id="SM00387">
    <property type="entry name" value="HATPase_c"/>
    <property type="match status" value="1"/>
</dbReference>
<feature type="domain" description="HAMP" evidence="16">
    <location>
        <begin position="184"/>
        <end position="236"/>
    </location>
</feature>
<keyword evidence="6 14" id="KW-0812">Transmembrane</keyword>
<protein>
    <recommendedName>
        <fullName evidence="3">histidine kinase</fullName>
        <ecNumber evidence="3">2.7.13.3</ecNumber>
    </recommendedName>
</protein>
<comment type="subcellular location">
    <subcellularLocation>
        <location evidence="2">Membrane</location>
        <topology evidence="2">Multi-pass membrane protein</topology>
    </subcellularLocation>
</comment>
<dbReference type="InterPro" id="IPR036097">
    <property type="entry name" value="HisK_dim/P_sf"/>
</dbReference>
<evidence type="ECO:0000256" key="6">
    <source>
        <dbReference type="ARBA" id="ARBA00022692"/>
    </source>
</evidence>
<dbReference type="PANTHER" id="PTHR45436">
    <property type="entry name" value="SENSOR HISTIDINE KINASE YKOH"/>
    <property type="match status" value="1"/>
</dbReference>
<dbReference type="Pfam" id="PF08521">
    <property type="entry name" value="2CSK_N"/>
    <property type="match status" value="1"/>
</dbReference>
<organism evidence="17 18">
    <name type="scientific">Luteimonas terrae</name>
    <dbReference type="NCBI Taxonomy" id="1530191"/>
    <lineage>
        <taxon>Bacteria</taxon>
        <taxon>Pseudomonadati</taxon>
        <taxon>Pseudomonadota</taxon>
        <taxon>Gammaproteobacteria</taxon>
        <taxon>Lysobacterales</taxon>
        <taxon>Lysobacteraceae</taxon>
        <taxon>Luteimonas</taxon>
    </lineage>
</organism>
<keyword evidence="13" id="KW-0175">Coiled coil</keyword>
<dbReference type="SUPFAM" id="SSF47384">
    <property type="entry name" value="Homodimeric domain of signal transducing histidine kinase"/>
    <property type="match status" value="1"/>
</dbReference>
<evidence type="ECO:0000256" key="14">
    <source>
        <dbReference type="SAM" id="Phobius"/>
    </source>
</evidence>
<keyword evidence="4" id="KW-0597">Phosphoprotein</keyword>
<dbReference type="InterPro" id="IPR050428">
    <property type="entry name" value="TCS_sensor_his_kinase"/>
</dbReference>
<dbReference type="GO" id="GO:0005524">
    <property type="term" value="F:ATP binding"/>
    <property type="evidence" value="ECO:0007669"/>
    <property type="project" value="UniProtKB-KW"/>
</dbReference>
<dbReference type="EMBL" id="SMTG01000006">
    <property type="protein sequence ID" value="TDK29590.1"/>
    <property type="molecule type" value="Genomic_DNA"/>
</dbReference>
<comment type="caution">
    <text evidence="17">The sequence shown here is derived from an EMBL/GenBank/DDBJ whole genome shotgun (WGS) entry which is preliminary data.</text>
</comment>
<evidence type="ECO:0000256" key="9">
    <source>
        <dbReference type="ARBA" id="ARBA00022840"/>
    </source>
</evidence>
<accession>A0A4R5U682</accession>
<evidence type="ECO:0000256" key="13">
    <source>
        <dbReference type="SAM" id="Coils"/>
    </source>
</evidence>
<dbReference type="InterPro" id="IPR003594">
    <property type="entry name" value="HATPase_dom"/>
</dbReference>
<dbReference type="CDD" id="cd00075">
    <property type="entry name" value="HATPase"/>
    <property type="match status" value="1"/>
</dbReference>
<keyword evidence="10 14" id="KW-1133">Transmembrane helix</keyword>
<dbReference type="Pfam" id="PF02518">
    <property type="entry name" value="HATPase_c"/>
    <property type="match status" value="1"/>
</dbReference>
<dbReference type="GO" id="GO:0005886">
    <property type="term" value="C:plasma membrane"/>
    <property type="evidence" value="ECO:0007669"/>
    <property type="project" value="TreeGrafter"/>
</dbReference>
<feature type="domain" description="Histidine kinase" evidence="15">
    <location>
        <begin position="244"/>
        <end position="456"/>
    </location>
</feature>
<dbReference type="AlphaFoldDB" id="A0A4R5U682"/>
<keyword evidence="11" id="KW-0902">Two-component regulatory system</keyword>
<dbReference type="InterPro" id="IPR003661">
    <property type="entry name" value="HisK_dim/P_dom"/>
</dbReference>
<comment type="catalytic activity">
    <reaction evidence="1">
        <text>ATP + protein L-histidine = ADP + protein N-phospho-L-histidine.</text>
        <dbReference type="EC" id="2.7.13.3"/>
    </reaction>
</comment>
<dbReference type="PROSITE" id="PS50109">
    <property type="entry name" value="HIS_KIN"/>
    <property type="match status" value="1"/>
</dbReference>
<dbReference type="InterPro" id="IPR013727">
    <property type="entry name" value="2CSK_N"/>
</dbReference>
<dbReference type="PRINTS" id="PR00344">
    <property type="entry name" value="BCTRLSENSOR"/>
</dbReference>
<dbReference type="CDD" id="cd00082">
    <property type="entry name" value="HisKA"/>
    <property type="match status" value="1"/>
</dbReference>
<dbReference type="InterPro" id="IPR036890">
    <property type="entry name" value="HATPase_C_sf"/>
</dbReference>
<dbReference type="Pfam" id="PF00512">
    <property type="entry name" value="HisKA"/>
    <property type="match status" value="1"/>
</dbReference>
<dbReference type="Gene3D" id="1.10.287.130">
    <property type="match status" value="1"/>
</dbReference>
<evidence type="ECO:0000313" key="18">
    <source>
        <dbReference type="Proteomes" id="UP000295543"/>
    </source>
</evidence>
<dbReference type="InterPro" id="IPR003660">
    <property type="entry name" value="HAMP_dom"/>
</dbReference>
<evidence type="ECO:0000313" key="17">
    <source>
        <dbReference type="EMBL" id="TDK29590.1"/>
    </source>
</evidence>
<feature type="transmembrane region" description="Helical" evidence="14">
    <location>
        <begin position="165"/>
        <end position="183"/>
    </location>
</feature>
<dbReference type="InterPro" id="IPR004358">
    <property type="entry name" value="Sig_transdc_His_kin-like_C"/>
</dbReference>
<evidence type="ECO:0000256" key="12">
    <source>
        <dbReference type="ARBA" id="ARBA00023136"/>
    </source>
</evidence>
<keyword evidence="9" id="KW-0067">ATP-binding</keyword>
<proteinExistence type="predicted"/>
<keyword evidence="12 14" id="KW-0472">Membrane</keyword>
<dbReference type="Gene3D" id="3.30.565.10">
    <property type="entry name" value="Histidine kinase-like ATPase, C-terminal domain"/>
    <property type="match status" value="1"/>
</dbReference>
<keyword evidence="7" id="KW-0547">Nucleotide-binding</keyword>
<dbReference type="EC" id="2.7.13.3" evidence="3"/>
<dbReference type="SMART" id="SM00388">
    <property type="entry name" value="HisKA"/>
    <property type="match status" value="1"/>
</dbReference>